<keyword evidence="3" id="KW-1185">Reference proteome</keyword>
<organism evidence="2 3">
    <name type="scientific">Corynebacterium zhongnanshanii</name>
    <dbReference type="NCBI Taxonomy" id="2768834"/>
    <lineage>
        <taxon>Bacteria</taxon>
        <taxon>Bacillati</taxon>
        <taxon>Actinomycetota</taxon>
        <taxon>Actinomycetes</taxon>
        <taxon>Mycobacteriales</taxon>
        <taxon>Corynebacteriaceae</taxon>
        <taxon>Corynebacterium</taxon>
    </lineage>
</organism>
<dbReference type="NCBIfam" id="NF004111">
    <property type="entry name" value="PRK05600.1"/>
    <property type="match status" value="1"/>
</dbReference>
<dbReference type="InterPro" id="IPR000594">
    <property type="entry name" value="ThiF_NAD_FAD-bd"/>
</dbReference>
<name>A0ABQ6VFU7_9CORY</name>
<reference evidence="2 3" key="1">
    <citation type="submission" date="2019-10" db="EMBL/GenBank/DDBJ databases">
        <title>Corynebacterium sp novel species isolated from the respiratory tract of Marmot.</title>
        <authorList>
            <person name="Zhang G."/>
        </authorList>
    </citation>
    <scope>NUCLEOTIDE SEQUENCE [LARGE SCALE GENOMIC DNA]</scope>
    <source>
        <strain evidence="2 3">336</strain>
    </source>
</reference>
<dbReference type="CDD" id="cd00757">
    <property type="entry name" value="ThiF_MoeB_HesA_family"/>
    <property type="match status" value="1"/>
</dbReference>
<dbReference type="Gene3D" id="3.40.250.10">
    <property type="entry name" value="Rhodanese-like domain"/>
    <property type="match status" value="1"/>
</dbReference>
<keyword evidence="2" id="KW-0548">Nucleotidyltransferase</keyword>
<dbReference type="InterPro" id="IPR001763">
    <property type="entry name" value="Rhodanese-like_dom"/>
</dbReference>
<evidence type="ECO:0000313" key="2">
    <source>
        <dbReference type="EMBL" id="KAB3523145.1"/>
    </source>
</evidence>
<dbReference type="InterPro" id="IPR035985">
    <property type="entry name" value="Ubiquitin-activating_enz"/>
</dbReference>
<dbReference type="SUPFAM" id="SSF69572">
    <property type="entry name" value="Activating enzymes of the ubiquitin-like proteins"/>
    <property type="match status" value="1"/>
</dbReference>
<dbReference type="EMBL" id="WBZJ01000001">
    <property type="protein sequence ID" value="KAB3523145.1"/>
    <property type="molecule type" value="Genomic_DNA"/>
</dbReference>
<sequence>MSDHTELPANELKRVARQLNLPGFGMEQQVALHQAHVLIIGAGGLGCPALQQLAAAGVGRITLIDDDVVDLTNIHRQILFGAEDVGKPKVAVAAERARQLQPGIQIETVQKRLTVDNAVQLCADADLVLDGSDNFATKYLVADACEITSTPLVWGTVLRFHGDVAVWHSGANARDGRGVGLRDLFPQSPDAGSVPDCATAGVLGVTTSVIAGLMTTAAILWITGLEQVQGKVTSYEALGARFHSYTVAADPGRTLETSLGQHQRQDIVPEEHPADETVRELLNRVRSGEAVLVDIREPHEVVVDSLPPEPLGVPSVNIPLSTINDQEEFLRAWQEYDERPTVVMCASGRRSARFVESFGSLATLLDLPGGIAAAHRVLEQNQQVMHQDTTTQDTTTHEDKA</sequence>
<dbReference type="RefSeq" id="WP_151843925.1">
    <property type="nucleotide sequence ID" value="NZ_WBZJ01000001.1"/>
</dbReference>
<dbReference type="PANTHER" id="PTHR10953">
    <property type="entry name" value="UBIQUITIN-ACTIVATING ENZYME E1"/>
    <property type="match status" value="1"/>
</dbReference>
<accession>A0ABQ6VFU7</accession>
<dbReference type="PANTHER" id="PTHR10953:SF102">
    <property type="entry name" value="ADENYLYLTRANSFERASE AND SULFURTRANSFERASE MOCS3"/>
    <property type="match status" value="1"/>
</dbReference>
<comment type="caution">
    <text evidence="2">The sequence shown here is derived from an EMBL/GenBank/DDBJ whole genome shotgun (WGS) entry which is preliminary data.</text>
</comment>
<dbReference type="GO" id="GO:0016779">
    <property type="term" value="F:nucleotidyltransferase activity"/>
    <property type="evidence" value="ECO:0007669"/>
    <property type="project" value="UniProtKB-KW"/>
</dbReference>
<dbReference type="CDD" id="cd00158">
    <property type="entry name" value="RHOD"/>
    <property type="match status" value="1"/>
</dbReference>
<dbReference type="Gene3D" id="3.40.50.720">
    <property type="entry name" value="NAD(P)-binding Rossmann-like Domain"/>
    <property type="match status" value="1"/>
</dbReference>
<proteinExistence type="predicted"/>
<dbReference type="InterPro" id="IPR036873">
    <property type="entry name" value="Rhodanese-like_dom_sf"/>
</dbReference>
<evidence type="ECO:0000259" key="1">
    <source>
        <dbReference type="PROSITE" id="PS50206"/>
    </source>
</evidence>
<gene>
    <name evidence="2" type="ORF">F8377_03085</name>
</gene>
<protein>
    <submittedName>
        <fullName evidence="2">ThiF family adenylyltransferase</fullName>
    </submittedName>
</protein>
<feature type="domain" description="Rhodanese" evidence="1">
    <location>
        <begin position="286"/>
        <end position="358"/>
    </location>
</feature>
<keyword evidence="2" id="KW-0808">Transferase</keyword>
<evidence type="ECO:0000313" key="3">
    <source>
        <dbReference type="Proteomes" id="UP000436181"/>
    </source>
</evidence>
<dbReference type="Proteomes" id="UP000436181">
    <property type="component" value="Unassembled WGS sequence"/>
</dbReference>
<dbReference type="PROSITE" id="PS50206">
    <property type="entry name" value="RHODANESE_3"/>
    <property type="match status" value="1"/>
</dbReference>
<dbReference type="InterPro" id="IPR045886">
    <property type="entry name" value="ThiF/MoeB/HesA"/>
</dbReference>
<dbReference type="Pfam" id="PF00899">
    <property type="entry name" value="ThiF"/>
    <property type="match status" value="1"/>
</dbReference>